<sequence length="673" mass="73751">MRISAEWLGEFVALPPLEKLEETLLMAGLGIESREGERLELEVTSNRGDWLCATGIAREIAAMNEARFRAPFPDVEESGPSLVGRALVDVESSADCPRYVARLVEGVQIGESPDWMQKRLLDCGVRPINNVVDVTNYVMLEWGQPLHAFDFDKIAGKMTVRRARDSEKLVTLDGVERELSPEILAICDESGPIAVAGLMGGENSEVSDATHNVLLESAHFAPLRVRRNAHLLGLASEASKRFERWVDPNGCKRSIDRAAQLLLQIAGGKVAADVLDIYPSHIPDAIVTLRPARCNAVLGLKIPLETQKNLLVRLGFKVSESENGLRVIVPTHRRDIEREIDLIEEIARLYGYDRVPTTLHAGTNTSAGRPLASRLEDRARSAGLRCGLTELSSYSLSNAESHARAGVSSQGAVTLRNPLSEDYTLLRTSLVPSLLDALRRNRGRRLRGFELGRVYFTKNEGELADEKRMLGIALCDAPPAPHWQQSGELIDFFALKAIVENVLREFGAPAPVLSRASAPSFHPGRCAALSLNGEELGILGEIHPRVAESFELSHRAYVAQIDFDALVRHISLVRQYTPFSKFPSIERDIALLCPRGVAASALVDAAWRAGGNLLESARIFDVYQGENVSAEQKSVALALRFRALDRTLSESEVEGAIAGILENEARLGAVLRA</sequence>
<dbReference type="Pfam" id="PF03147">
    <property type="entry name" value="FDX-ACB"/>
    <property type="match status" value="1"/>
</dbReference>
<dbReference type="Proteomes" id="UP000237684">
    <property type="component" value="Unassembled WGS sequence"/>
</dbReference>
<dbReference type="Pfam" id="PF03483">
    <property type="entry name" value="B3_4"/>
    <property type="match status" value="1"/>
</dbReference>
<evidence type="ECO:0000256" key="11">
    <source>
        <dbReference type="ARBA" id="ARBA00023146"/>
    </source>
</evidence>
<evidence type="ECO:0000256" key="8">
    <source>
        <dbReference type="ARBA" id="ARBA00022840"/>
    </source>
</evidence>
<keyword evidence="5 13" id="KW-0436">Ligase</keyword>
<organism evidence="16 17">
    <name type="scientific">Abditibacterium utsteinense</name>
    <dbReference type="NCBI Taxonomy" id="1960156"/>
    <lineage>
        <taxon>Bacteria</taxon>
        <taxon>Pseudomonadati</taxon>
        <taxon>Abditibacteriota</taxon>
        <taxon>Abditibacteriia</taxon>
        <taxon>Abditibacteriales</taxon>
        <taxon>Abditibacteriaceae</taxon>
        <taxon>Abditibacterium</taxon>
    </lineage>
</organism>
<feature type="domain" description="B5" evidence="15">
    <location>
        <begin position="282"/>
        <end position="357"/>
    </location>
</feature>
<keyword evidence="9 13" id="KW-0460">Magnesium</keyword>
<dbReference type="AlphaFoldDB" id="A0A2S8SQG3"/>
<proteinExistence type="inferred from homology"/>
<dbReference type="GO" id="GO:0000287">
    <property type="term" value="F:magnesium ion binding"/>
    <property type="evidence" value="ECO:0007669"/>
    <property type="project" value="UniProtKB-UniRule"/>
</dbReference>
<dbReference type="InterPro" id="IPR004532">
    <property type="entry name" value="Phe-tRNA-ligase_IIc_bsu_bact"/>
</dbReference>
<dbReference type="EC" id="6.1.1.20" evidence="13"/>
<evidence type="ECO:0000256" key="4">
    <source>
        <dbReference type="ARBA" id="ARBA00022490"/>
    </source>
</evidence>
<dbReference type="SMART" id="SM00874">
    <property type="entry name" value="B5"/>
    <property type="match status" value="1"/>
</dbReference>
<dbReference type="FunFam" id="3.30.56.10:FF:000002">
    <property type="entry name" value="Phenylalanine--tRNA ligase beta subunit"/>
    <property type="match status" value="1"/>
</dbReference>
<feature type="domain" description="FDX-ACB" evidence="14">
    <location>
        <begin position="580"/>
        <end position="672"/>
    </location>
</feature>
<dbReference type="InterPro" id="IPR009061">
    <property type="entry name" value="DNA-bd_dom_put_sf"/>
</dbReference>
<dbReference type="InterPro" id="IPR005147">
    <property type="entry name" value="tRNA_synthase_B5-dom"/>
</dbReference>
<comment type="caution">
    <text evidence="16">The sequence shown here is derived from an EMBL/GenBank/DDBJ whole genome shotgun (WGS) entry which is preliminary data.</text>
</comment>
<dbReference type="InterPro" id="IPR005146">
    <property type="entry name" value="B3/B4_tRNA-bd"/>
</dbReference>
<dbReference type="InterPro" id="IPR036690">
    <property type="entry name" value="Fdx_antiC-bd_sf"/>
</dbReference>
<dbReference type="SUPFAM" id="SSF55681">
    <property type="entry name" value="Class II aaRS and biotin synthetases"/>
    <property type="match status" value="1"/>
</dbReference>
<accession>A0A2S8SQG3</accession>
<protein>
    <recommendedName>
        <fullName evidence="13">Phenylalanine--tRNA ligase beta subunit</fullName>
        <ecNumber evidence="13">6.1.1.20</ecNumber>
    </recommendedName>
    <alternativeName>
        <fullName evidence="13">Phenylalanyl-tRNA synthetase beta subunit</fullName>
        <shortName evidence="13">PheRS</shortName>
    </alternativeName>
</protein>
<dbReference type="InterPro" id="IPR045060">
    <property type="entry name" value="Phe-tRNA-ligase_IIc_bsu"/>
</dbReference>
<evidence type="ECO:0000256" key="6">
    <source>
        <dbReference type="ARBA" id="ARBA00022723"/>
    </source>
</evidence>
<evidence type="ECO:0000256" key="7">
    <source>
        <dbReference type="ARBA" id="ARBA00022741"/>
    </source>
</evidence>
<dbReference type="SUPFAM" id="SSF46955">
    <property type="entry name" value="Putative DNA-binding domain"/>
    <property type="match status" value="2"/>
</dbReference>
<dbReference type="InterPro" id="IPR005121">
    <property type="entry name" value="Fdx_antiC-bd"/>
</dbReference>
<feature type="binding site" evidence="13">
    <location>
        <position position="335"/>
    </location>
    <ligand>
        <name>Mg(2+)</name>
        <dbReference type="ChEBI" id="CHEBI:18420"/>
        <note>shared with alpha subunit</note>
    </ligand>
</feature>
<evidence type="ECO:0000256" key="1">
    <source>
        <dbReference type="ARBA" id="ARBA00004496"/>
    </source>
</evidence>
<dbReference type="SUPFAM" id="SSF56037">
    <property type="entry name" value="PheT/TilS domain"/>
    <property type="match status" value="1"/>
</dbReference>
<reference evidence="16 17" key="1">
    <citation type="journal article" date="2018" name="Syst. Appl. Microbiol.">
        <title>Abditibacterium utsteinense sp. nov., the first cultivated member of candidate phylum FBP, isolated from ice-free Antarctic soil samples.</title>
        <authorList>
            <person name="Tahon G."/>
            <person name="Tytgat B."/>
            <person name="Lebbe L."/>
            <person name="Carlier A."/>
            <person name="Willems A."/>
        </authorList>
    </citation>
    <scope>NUCLEOTIDE SEQUENCE [LARGE SCALE GENOMIC DNA]</scope>
    <source>
        <strain evidence="16 17">LMG 29911</strain>
    </source>
</reference>
<dbReference type="Gene3D" id="3.30.70.380">
    <property type="entry name" value="Ferrodoxin-fold anticodon-binding domain"/>
    <property type="match status" value="1"/>
</dbReference>
<evidence type="ECO:0000256" key="5">
    <source>
        <dbReference type="ARBA" id="ARBA00022598"/>
    </source>
</evidence>
<dbReference type="HAMAP" id="MF_00283">
    <property type="entry name" value="Phe_tRNA_synth_beta1"/>
    <property type="match status" value="1"/>
</dbReference>
<dbReference type="PROSITE" id="PS51483">
    <property type="entry name" value="B5"/>
    <property type="match status" value="1"/>
</dbReference>
<comment type="subunit">
    <text evidence="3 13">Tetramer of two alpha and two beta subunits.</text>
</comment>
<dbReference type="GO" id="GO:0004826">
    <property type="term" value="F:phenylalanine-tRNA ligase activity"/>
    <property type="evidence" value="ECO:0007669"/>
    <property type="project" value="UniProtKB-UniRule"/>
</dbReference>
<dbReference type="GO" id="GO:0009328">
    <property type="term" value="C:phenylalanine-tRNA ligase complex"/>
    <property type="evidence" value="ECO:0007669"/>
    <property type="project" value="TreeGrafter"/>
</dbReference>
<dbReference type="SUPFAM" id="SSF54991">
    <property type="entry name" value="Anticodon-binding domain of PheRS"/>
    <property type="match status" value="1"/>
</dbReference>
<dbReference type="GO" id="GO:0003723">
    <property type="term" value="F:RNA binding"/>
    <property type="evidence" value="ECO:0007669"/>
    <property type="project" value="InterPro"/>
</dbReference>
<feature type="binding site" evidence="13">
    <location>
        <position position="344"/>
    </location>
    <ligand>
        <name>Mg(2+)</name>
        <dbReference type="ChEBI" id="CHEBI:18420"/>
        <note>shared with alpha subunit</note>
    </ligand>
</feature>
<comment type="cofactor">
    <cofactor evidence="13">
        <name>Mg(2+)</name>
        <dbReference type="ChEBI" id="CHEBI:18420"/>
    </cofactor>
    <text evidence="13">Binds 2 magnesium ions per tetramer.</text>
</comment>
<dbReference type="Pfam" id="PF17759">
    <property type="entry name" value="tRNA_synthFbeta"/>
    <property type="match status" value="1"/>
</dbReference>
<dbReference type="SMART" id="SM00896">
    <property type="entry name" value="FDX-ACB"/>
    <property type="match status" value="1"/>
</dbReference>
<evidence type="ECO:0000256" key="3">
    <source>
        <dbReference type="ARBA" id="ARBA00011209"/>
    </source>
</evidence>
<keyword evidence="7 13" id="KW-0547">Nucleotide-binding</keyword>
<evidence type="ECO:0000313" key="17">
    <source>
        <dbReference type="Proteomes" id="UP000237684"/>
    </source>
</evidence>
<dbReference type="PROSITE" id="PS51447">
    <property type="entry name" value="FDX_ACB"/>
    <property type="match status" value="1"/>
</dbReference>
<dbReference type="InParanoid" id="A0A2S8SQG3"/>
<evidence type="ECO:0000256" key="10">
    <source>
        <dbReference type="ARBA" id="ARBA00022917"/>
    </source>
</evidence>
<feature type="binding site" evidence="13">
    <location>
        <position position="345"/>
    </location>
    <ligand>
        <name>Mg(2+)</name>
        <dbReference type="ChEBI" id="CHEBI:18420"/>
        <note>shared with alpha subunit</note>
    </ligand>
</feature>
<dbReference type="NCBIfam" id="TIGR00472">
    <property type="entry name" value="pheT_bact"/>
    <property type="match status" value="1"/>
</dbReference>
<evidence type="ECO:0000256" key="2">
    <source>
        <dbReference type="ARBA" id="ARBA00008653"/>
    </source>
</evidence>
<dbReference type="InterPro" id="IPR045864">
    <property type="entry name" value="aa-tRNA-synth_II/BPL/LPL"/>
</dbReference>
<dbReference type="InterPro" id="IPR041616">
    <property type="entry name" value="PheRS_beta_core"/>
</dbReference>
<dbReference type="InterPro" id="IPR020825">
    <property type="entry name" value="Phe-tRNA_synthase-like_B3/B4"/>
</dbReference>
<comment type="catalytic activity">
    <reaction evidence="12 13">
        <text>tRNA(Phe) + L-phenylalanine + ATP = L-phenylalanyl-tRNA(Phe) + AMP + diphosphate + H(+)</text>
        <dbReference type="Rhea" id="RHEA:19413"/>
        <dbReference type="Rhea" id="RHEA-COMP:9668"/>
        <dbReference type="Rhea" id="RHEA-COMP:9699"/>
        <dbReference type="ChEBI" id="CHEBI:15378"/>
        <dbReference type="ChEBI" id="CHEBI:30616"/>
        <dbReference type="ChEBI" id="CHEBI:33019"/>
        <dbReference type="ChEBI" id="CHEBI:58095"/>
        <dbReference type="ChEBI" id="CHEBI:78442"/>
        <dbReference type="ChEBI" id="CHEBI:78531"/>
        <dbReference type="ChEBI" id="CHEBI:456215"/>
        <dbReference type="EC" id="6.1.1.20"/>
    </reaction>
</comment>
<comment type="similarity">
    <text evidence="2 13">Belongs to the phenylalanyl-tRNA synthetase beta subunit family. Type 1 subfamily.</text>
</comment>
<dbReference type="RefSeq" id="WP_106380866.1">
    <property type="nucleotide sequence ID" value="NZ_NIGF01000017.1"/>
</dbReference>
<feature type="binding site" evidence="13">
    <location>
        <position position="341"/>
    </location>
    <ligand>
        <name>Mg(2+)</name>
        <dbReference type="ChEBI" id="CHEBI:18420"/>
        <note>shared with alpha subunit</note>
    </ligand>
</feature>
<evidence type="ECO:0000256" key="9">
    <source>
        <dbReference type="ARBA" id="ARBA00022842"/>
    </source>
</evidence>
<dbReference type="Gene3D" id="3.30.56.10">
    <property type="match status" value="2"/>
</dbReference>
<name>A0A2S8SQG3_9BACT</name>
<keyword evidence="6 13" id="KW-0479">Metal-binding</keyword>
<keyword evidence="17" id="KW-1185">Reference proteome</keyword>
<comment type="subcellular location">
    <subcellularLocation>
        <location evidence="1 13">Cytoplasm</location>
    </subcellularLocation>
</comment>
<keyword evidence="4 13" id="KW-0963">Cytoplasm</keyword>
<keyword evidence="8 13" id="KW-0067">ATP-binding</keyword>
<dbReference type="FunFam" id="3.50.40.10:FF:000001">
    <property type="entry name" value="Phenylalanine--tRNA ligase beta subunit"/>
    <property type="match status" value="1"/>
</dbReference>
<dbReference type="SMART" id="SM00873">
    <property type="entry name" value="B3_4"/>
    <property type="match status" value="1"/>
</dbReference>
<keyword evidence="10 13" id="KW-0648">Protein biosynthesis</keyword>
<dbReference type="GO" id="GO:0006432">
    <property type="term" value="P:phenylalanyl-tRNA aminoacylation"/>
    <property type="evidence" value="ECO:0007669"/>
    <property type="project" value="UniProtKB-UniRule"/>
</dbReference>
<dbReference type="PANTHER" id="PTHR10947">
    <property type="entry name" value="PHENYLALANYL-TRNA SYNTHETASE BETA CHAIN AND LEUCINE-RICH REPEAT-CONTAINING PROTEIN 47"/>
    <property type="match status" value="1"/>
</dbReference>
<dbReference type="OrthoDB" id="9805455at2"/>
<dbReference type="GO" id="GO:0005524">
    <property type="term" value="F:ATP binding"/>
    <property type="evidence" value="ECO:0007669"/>
    <property type="project" value="UniProtKB-UniRule"/>
</dbReference>
<evidence type="ECO:0000259" key="14">
    <source>
        <dbReference type="PROSITE" id="PS51447"/>
    </source>
</evidence>
<dbReference type="EMBL" id="NIGF01000017">
    <property type="protein sequence ID" value="PQV62989.1"/>
    <property type="molecule type" value="Genomic_DNA"/>
</dbReference>
<dbReference type="CDD" id="cd00769">
    <property type="entry name" value="PheRS_beta_core"/>
    <property type="match status" value="1"/>
</dbReference>
<dbReference type="Gene3D" id="3.30.930.10">
    <property type="entry name" value="Bira Bifunctional Protein, Domain 2"/>
    <property type="match status" value="1"/>
</dbReference>
<dbReference type="FunCoup" id="A0A2S8SQG3">
    <property type="interactions" value="421"/>
</dbReference>
<keyword evidence="11 13" id="KW-0030">Aminoacyl-tRNA synthetase</keyword>
<evidence type="ECO:0000256" key="13">
    <source>
        <dbReference type="HAMAP-Rule" id="MF_00283"/>
    </source>
</evidence>
<dbReference type="Pfam" id="PF03484">
    <property type="entry name" value="B5"/>
    <property type="match status" value="1"/>
</dbReference>
<dbReference type="Gene3D" id="3.50.40.10">
    <property type="entry name" value="Phenylalanyl-trna Synthetase, Chain B, domain 3"/>
    <property type="match status" value="1"/>
</dbReference>
<evidence type="ECO:0000313" key="16">
    <source>
        <dbReference type="EMBL" id="PQV62989.1"/>
    </source>
</evidence>
<evidence type="ECO:0000256" key="12">
    <source>
        <dbReference type="ARBA" id="ARBA00049255"/>
    </source>
</evidence>
<gene>
    <name evidence="13" type="primary">pheT</name>
    <name evidence="16" type="ORF">B1R32_11731</name>
</gene>
<evidence type="ECO:0000259" key="15">
    <source>
        <dbReference type="PROSITE" id="PS51483"/>
    </source>
</evidence>
<dbReference type="PANTHER" id="PTHR10947:SF0">
    <property type="entry name" value="PHENYLALANINE--TRNA LIGASE BETA SUBUNIT"/>
    <property type="match status" value="1"/>
</dbReference>